<dbReference type="AlphaFoldDB" id="A0A3U4MDQ4"/>
<reference evidence="1" key="2">
    <citation type="submission" date="2019-01" db="EMBL/GenBank/DDBJ databases">
        <authorList>
            <consortium name="NCBI Pathogen Detection Project"/>
        </authorList>
    </citation>
    <scope>NUCLEOTIDE SEQUENCE</scope>
    <source>
        <strain evidence="1">Salmonella enterica subsp. enterica</strain>
    </source>
</reference>
<name>A0A3U4MDQ4_SALET</name>
<comment type="caution">
    <text evidence="1">The sequence shown here is derived from an EMBL/GenBank/DDBJ whole genome shotgun (WGS) entry which is preliminary data.</text>
</comment>
<gene>
    <name evidence="1" type="ORF">G1E64_10750</name>
</gene>
<sequence length="236" mass="25984">MRILAAGSLRVVWPQLMAAFQADAVCDFGPAGLLRERIEADEACDFFASANLAHPQALLESGRALRVAPFTTNRLCLSVRAQAMREGEDWLSLLTRRDLRIGTSTAGCDPSGDYTQQLFSRMGKEGEAVRKRAVALVGGRQTLPLPAGRLAAEWLINHDYTDIFIGYASYAPRLRQVNSLRVVDIPEPYNPVAEYGFACLSEQGKTLADFLLSARARLILMQHGFSEAPNMTHSQN</sequence>
<dbReference type="EMBL" id="DAANZW010000004">
    <property type="protein sequence ID" value="HAD2124787.1"/>
    <property type="molecule type" value="Genomic_DNA"/>
</dbReference>
<reference evidence="1" key="1">
    <citation type="journal article" date="2018" name="Genome Biol.">
        <title>SKESA: strategic k-mer extension for scrupulous assemblies.</title>
        <authorList>
            <person name="Souvorov A."/>
            <person name="Agarwala R."/>
            <person name="Lipman D.J."/>
        </authorList>
    </citation>
    <scope>NUCLEOTIDE SEQUENCE</scope>
    <source>
        <strain evidence="1">Salmonella enterica subsp. enterica</strain>
    </source>
</reference>
<dbReference type="NCBIfam" id="NF002915">
    <property type="entry name" value="PRK03537.1-1"/>
    <property type="match status" value="1"/>
</dbReference>
<dbReference type="GO" id="GO:0030973">
    <property type="term" value="F:molybdate ion binding"/>
    <property type="evidence" value="ECO:0007669"/>
    <property type="project" value="TreeGrafter"/>
</dbReference>
<dbReference type="RefSeq" id="WP_001220940.1">
    <property type="nucleotide sequence ID" value="NZ_JBJIDY010000007.1"/>
</dbReference>
<protein>
    <submittedName>
        <fullName evidence="1">Molybdate ABC transporter substrate-binding protein</fullName>
    </submittedName>
</protein>
<accession>A0A3U4MDQ4</accession>
<dbReference type="SUPFAM" id="SSF53850">
    <property type="entry name" value="Periplasmic binding protein-like II"/>
    <property type="match status" value="1"/>
</dbReference>
<dbReference type="Gene3D" id="3.40.190.10">
    <property type="entry name" value="Periplasmic binding protein-like II"/>
    <property type="match status" value="2"/>
</dbReference>
<proteinExistence type="predicted"/>
<dbReference type="InterPro" id="IPR050682">
    <property type="entry name" value="ModA/WtpA"/>
</dbReference>
<organism evidence="1">
    <name type="scientific">Salmonella enterica I</name>
    <dbReference type="NCBI Taxonomy" id="59201"/>
    <lineage>
        <taxon>Bacteria</taxon>
        <taxon>Pseudomonadati</taxon>
        <taxon>Pseudomonadota</taxon>
        <taxon>Gammaproteobacteria</taxon>
        <taxon>Enterobacterales</taxon>
        <taxon>Enterobacteriaceae</taxon>
        <taxon>Salmonella</taxon>
    </lineage>
</organism>
<evidence type="ECO:0000313" key="1">
    <source>
        <dbReference type="EMBL" id="HAD2124787.1"/>
    </source>
</evidence>
<dbReference type="GO" id="GO:0015689">
    <property type="term" value="P:molybdate ion transport"/>
    <property type="evidence" value="ECO:0007669"/>
    <property type="project" value="TreeGrafter"/>
</dbReference>
<dbReference type="Pfam" id="PF13531">
    <property type="entry name" value="SBP_bac_11"/>
    <property type="match status" value="1"/>
</dbReference>
<dbReference type="PANTHER" id="PTHR30632">
    <property type="entry name" value="MOLYBDATE-BINDING PERIPLASMIC PROTEIN"/>
    <property type="match status" value="1"/>
</dbReference>
<dbReference type="PANTHER" id="PTHR30632:SF0">
    <property type="entry name" value="SULFATE-BINDING PROTEIN"/>
    <property type="match status" value="1"/>
</dbReference>